<feature type="domain" description="Cadherin" evidence="20">
    <location>
        <begin position="146"/>
        <end position="247"/>
    </location>
</feature>
<feature type="disulfide bond" evidence="13">
    <location>
        <begin position="1009"/>
        <end position="1018"/>
    </location>
</feature>
<feature type="disulfide bond" evidence="13">
    <location>
        <begin position="609"/>
        <end position="626"/>
    </location>
</feature>
<keyword evidence="7 15" id="KW-1133">Transmembrane helix</keyword>
<evidence type="ECO:0000259" key="17">
    <source>
        <dbReference type="PROSITE" id="PS50221"/>
    </source>
</evidence>
<dbReference type="GO" id="GO:0007156">
    <property type="term" value="P:homophilic cell adhesion via plasma membrane adhesion molecules"/>
    <property type="evidence" value="ECO:0007669"/>
    <property type="project" value="InterPro"/>
</dbReference>
<evidence type="ECO:0000256" key="4">
    <source>
        <dbReference type="ARBA" id="ARBA00022692"/>
    </source>
</evidence>
<evidence type="ECO:0000256" key="3">
    <source>
        <dbReference type="ARBA" id="ARBA00022536"/>
    </source>
</evidence>
<dbReference type="SMART" id="SM00303">
    <property type="entry name" value="GPS"/>
    <property type="match status" value="1"/>
</dbReference>
<evidence type="ECO:0000256" key="15">
    <source>
        <dbReference type="SAM" id="Phobius"/>
    </source>
</evidence>
<evidence type="ECO:0000256" key="8">
    <source>
        <dbReference type="ARBA" id="ARBA00023136"/>
    </source>
</evidence>
<dbReference type="InterPro" id="IPR001879">
    <property type="entry name" value="GPCR_2_extracellular_dom"/>
</dbReference>
<protein>
    <submittedName>
        <fullName evidence="21 22">Uncharacterized protein</fullName>
    </submittedName>
</protein>
<dbReference type="Gene3D" id="2.60.220.50">
    <property type="match status" value="1"/>
</dbReference>
<feature type="transmembrane region" description="Helical" evidence="15">
    <location>
        <begin position="1642"/>
        <end position="1665"/>
    </location>
</feature>
<evidence type="ECO:0000313" key="23">
    <source>
        <dbReference type="Proteomes" id="UP000014760"/>
    </source>
</evidence>
<evidence type="ECO:0000259" key="18">
    <source>
        <dbReference type="PROSITE" id="PS50227"/>
    </source>
</evidence>
<feature type="domain" description="EGF-like" evidence="16">
    <location>
        <begin position="562"/>
        <end position="598"/>
    </location>
</feature>
<feature type="disulfide bond" evidence="13">
    <location>
        <begin position="551"/>
        <end position="560"/>
    </location>
</feature>
<dbReference type="InterPro" id="IPR051830">
    <property type="entry name" value="NOTCH_homolog"/>
</dbReference>
<feature type="domain" description="EGF-like" evidence="16">
    <location>
        <begin position="410"/>
        <end position="447"/>
    </location>
</feature>
<feature type="disulfide bond" evidence="13">
    <location>
        <begin position="513"/>
        <end position="522"/>
    </location>
</feature>
<keyword evidence="12" id="KW-0106">Calcium</keyword>
<evidence type="ECO:0000256" key="13">
    <source>
        <dbReference type="PROSITE-ProRule" id="PRU00076"/>
    </source>
</evidence>
<feature type="disulfide bond" evidence="13">
    <location>
        <begin position="817"/>
        <end position="826"/>
    </location>
</feature>
<evidence type="ECO:0000256" key="9">
    <source>
        <dbReference type="ARBA" id="ARBA00023157"/>
    </source>
</evidence>
<dbReference type="CDD" id="cd11304">
    <property type="entry name" value="Cadherin_repeat"/>
    <property type="match status" value="1"/>
</dbReference>
<feature type="region of interest" description="Disordered" evidence="14">
    <location>
        <begin position="1703"/>
        <end position="1784"/>
    </location>
</feature>
<dbReference type="EMBL" id="KB305766">
    <property type="protein sequence ID" value="ELU00702.1"/>
    <property type="molecule type" value="Genomic_DNA"/>
</dbReference>
<keyword evidence="11" id="KW-0424">Laminin EGF-like domain</keyword>
<dbReference type="PROSITE" id="PS00022">
    <property type="entry name" value="EGF_1"/>
    <property type="match status" value="17"/>
</dbReference>
<keyword evidence="10" id="KW-0325">Glycoprotein</keyword>
<evidence type="ECO:0000256" key="7">
    <source>
        <dbReference type="ARBA" id="ARBA00022989"/>
    </source>
</evidence>
<evidence type="ECO:0000313" key="21">
    <source>
        <dbReference type="EMBL" id="ELU00702.1"/>
    </source>
</evidence>
<feature type="domain" description="EGF-like" evidence="16">
    <location>
        <begin position="865"/>
        <end position="902"/>
    </location>
</feature>
<dbReference type="InterPro" id="IPR000152">
    <property type="entry name" value="EGF-type_Asp/Asn_hydroxyl_site"/>
</dbReference>
<keyword evidence="23" id="KW-1185">Reference proteome</keyword>
<evidence type="ECO:0000256" key="12">
    <source>
        <dbReference type="PROSITE-ProRule" id="PRU00043"/>
    </source>
</evidence>
<dbReference type="PROSITE" id="PS50227">
    <property type="entry name" value="G_PROTEIN_RECEP_F2_3"/>
    <property type="match status" value="1"/>
</dbReference>
<dbReference type="FunFam" id="2.10.25.10:FF:000012">
    <property type="entry name" value="Delta-like protein"/>
    <property type="match status" value="1"/>
</dbReference>
<keyword evidence="4 15" id="KW-0812">Transmembrane</keyword>
<reference evidence="22" key="3">
    <citation type="submission" date="2015-06" db="UniProtKB">
        <authorList>
            <consortium name="EnsemblMetazoa"/>
        </authorList>
    </citation>
    <scope>IDENTIFICATION</scope>
</reference>
<feature type="domain" description="EGF-like" evidence="16">
    <location>
        <begin position="448"/>
        <end position="485"/>
    </location>
</feature>
<dbReference type="PROSITE" id="PS50221">
    <property type="entry name" value="GAIN_B"/>
    <property type="match status" value="1"/>
</dbReference>
<feature type="domain" description="EGF-like" evidence="16">
    <location>
        <begin position="599"/>
        <end position="638"/>
    </location>
</feature>
<dbReference type="SMART" id="SM00181">
    <property type="entry name" value="EGF"/>
    <property type="match status" value="19"/>
</dbReference>
<evidence type="ECO:0000256" key="11">
    <source>
        <dbReference type="ARBA" id="ARBA00023292"/>
    </source>
</evidence>
<feature type="compositionally biased region" description="Basic and acidic residues" evidence="14">
    <location>
        <begin position="1774"/>
        <end position="1784"/>
    </location>
</feature>
<evidence type="ECO:0000256" key="1">
    <source>
        <dbReference type="ARBA" id="ARBA00004651"/>
    </source>
</evidence>
<dbReference type="Pfam" id="PF00008">
    <property type="entry name" value="EGF"/>
    <property type="match status" value="9"/>
</dbReference>
<evidence type="ECO:0000259" key="16">
    <source>
        <dbReference type="PROSITE" id="PS50026"/>
    </source>
</evidence>
<proteinExistence type="predicted"/>
<dbReference type="PANTHER" id="PTHR24033">
    <property type="entry name" value="EGF-LIKE DOMAIN-CONTAINING PROTEIN"/>
    <property type="match status" value="1"/>
</dbReference>
<dbReference type="SUPFAM" id="SSF57196">
    <property type="entry name" value="EGF/Laminin"/>
    <property type="match status" value="16"/>
</dbReference>
<feature type="domain" description="EGF-like" evidence="16">
    <location>
        <begin position="524"/>
        <end position="561"/>
    </location>
</feature>
<reference evidence="21 23" key="2">
    <citation type="journal article" date="2013" name="Nature">
        <title>Insights into bilaterian evolution from three spiralian genomes.</title>
        <authorList>
            <person name="Simakov O."/>
            <person name="Marletaz F."/>
            <person name="Cho S.J."/>
            <person name="Edsinger-Gonzales E."/>
            <person name="Havlak P."/>
            <person name="Hellsten U."/>
            <person name="Kuo D.H."/>
            <person name="Larsson T."/>
            <person name="Lv J."/>
            <person name="Arendt D."/>
            <person name="Savage R."/>
            <person name="Osoegawa K."/>
            <person name="de Jong P."/>
            <person name="Grimwood J."/>
            <person name="Chapman J.A."/>
            <person name="Shapiro H."/>
            <person name="Aerts A."/>
            <person name="Otillar R.P."/>
            <person name="Terry A.Y."/>
            <person name="Boore J.L."/>
            <person name="Grigoriev I.V."/>
            <person name="Lindberg D.R."/>
            <person name="Seaver E.C."/>
            <person name="Weisblat D.A."/>
            <person name="Putnam N.H."/>
            <person name="Rokhsar D.S."/>
        </authorList>
    </citation>
    <scope>NUCLEOTIDE SEQUENCE</scope>
    <source>
        <strain evidence="21 23">I ESC-2004</strain>
    </source>
</reference>
<dbReference type="OMA" id="GCFMTKC"/>
<dbReference type="InterPro" id="IPR003961">
    <property type="entry name" value="FN3_dom"/>
</dbReference>
<keyword evidence="8 15" id="KW-0472">Membrane</keyword>
<feature type="disulfide bond" evidence="13">
    <location>
        <begin position="930"/>
        <end position="939"/>
    </location>
</feature>
<dbReference type="GO" id="GO:0004930">
    <property type="term" value="F:G protein-coupled receptor activity"/>
    <property type="evidence" value="ECO:0007669"/>
    <property type="project" value="InterPro"/>
</dbReference>
<feature type="transmembrane region" description="Helical" evidence="15">
    <location>
        <begin position="1527"/>
        <end position="1549"/>
    </location>
</feature>
<feature type="disulfide bond" evidence="13">
    <location>
        <begin position="854"/>
        <end position="863"/>
    </location>
</feature>
<gene>
    <name evidence="21" type="ORF">CAPTEDRAFT_224196</name>
</gene>
<dbReference type="InterPro" id="IPR018097">
    <property type="entry name" value="EGF_Ca-bd_CS"/>
</dbReference>
<feature type="disulfide bond" evidence="13">
    <location>
        <begin position="437"/>
        <end position="446"/>
    </location>
</feature>
<feature type="domain" description="GAIN-B" evidence="17">
    <location>
        <begin position="1257"/>
        <end position="1405"/>
    </location>
</feature>
<feature type="domain" description="EGF-like" evidence="16">
    <location>
        <begin position="486"/>
        <end position="523"/>
    </location>
</feature>
<dbReference type="CDD" id="cd00054">
    <property type="entry name" value="EGF_CA"/>
    <property type="match status" value="9"/>
</dbReference>
<dbReference type="SUPFAM" id="SSF49313">
    <property type="entry name" value="Cadherin-like"/>
    <property type="match status" value="1"/>
</dbReference>
<dbReference type="InterPro" id="IPR015919">
    <property type="entry name" value="Cadherin-like_sf"/>
</dbReference>
<dbReference type="EnsemblMetazoa" id="CapteT224196">
    <property type="protein sequence ID" value="CapteP224196"/>
    <property type="gene ID" value="CapteG224196"/>
</dbReference>
<feature type="transmembrane region" description="Helical" evidence="15">
    <location>
        <begin position="1609"/>
        <end position="1636"/>
    </location>
</feature>
<feature type="disulfide bond" evidence="13">
    <location>
        <begin position="892"/>
        <end position="901"/>
    </location>
</feature>
<feature type="disulfide bond" evidence="13">
    <location>
        <begin position="628"/>
        <end position="637"/>
    </location>
</feature>
<dbReference type="SMART" id="SM00112">
    <property type="entry name" value="CA"/>
    <property type="match status" value="2"/>
</dbReference>
<feature type="domain" description="EGF-like" evidence="16">
    <location>
        <begin position="828"/>
        <end position="864"/>
    </location>
</feature>
<dbReference type="GO" id="GO:0007166">
    <property type="term" value="P:cell surface receptor signaling pathway"/>
    <property type="evidence" value="ECO:0007669"/>
    <property type="project" value="InterPro"/>
</dbReference>
<dbReference type="InterPro" id="IPR013032">
    <property type="entry name" value="EGF-like_CS"/>
</dbReference>
<evidence type="ECO:0000259" key="19">
    <source>
        <dbReference type="PROSITE" id="PS50261"/>
    </source>
</evidence>
<dbReference type="InterPro" id="IPR002126">
    <property type="entry name" value="Cadherin-like_dom"/>
</dbReference>
<dbReference type="CDD" id="cd00063">
    <property type="entry name" value="FN3"/>
    <property type="match status" value="1"/>
</dbReference>
<dbReference type="STRING" id="283909.R7UBQ5"/>
<reference evidence="23" key="1">
    <citation type="submission" date="2012-12" db="EMBL/GenBank/DDBJ databases">
        <authorList>
            <person name="Hellsten U."/>
            <person name="Grimwood J."/>
            <person name="Chapman J.A."/>
            <person name="Shapiro H."/>
            <person name="Aerts A."/>
            <person name="Otillar R.P."/>
            <person name="Terry A.Y."/>
            <person name="Boore J.L."/>
            <person name="Simakov O."/>
            <person name="Marletaz F."/>
            <person name="Cho S.-J."/>
            <person name="Edsinger-Gonzales E."/>
            <person name="Havlak P."/>
            <person name="Kuo D.-H."/>
            <person name="Larsson T."/>
            <person name="Lv J."/>
            <person name="Arendt D."/>
            <person name="Savage R."/>
            <person name="Osoegawa K."/>
            <person name="de Jong P."/>
            <person name="Lindberg D.R."/>
            <person name="Seaver E.C."/>
            <person name="Weisblat D.A."/>
            <person name="Putnam N.H."/>
            <person name="Grigoriev I.V."/>
            <person name="Rokhsar D.S."/>
        </authorList>
    </citation>
    <scope>NUCLEOTIDE SEQUENCE</scope>
    <source>
        <strain evidence="23">I ESC-2004</strain>
    </source>
</reference>
<feature type="domain" description="EGF-like" evidence="16">
    <location>
        <begin position="903"/>
        <end position="940"/>
    </location>
</feature>
<dbReference type="InterPro" id="IPR046338">
    <property type="entry name" value="GAIN_dom_sf"/>
</dbReference>
<evidence type="ECO:0000259" key="20">
    <source>
        <dbReference type="PROSITE" id="PS50268"/>
    </source>
</evidence>
<dbReference type="InterPro" id="IPR036116">
    <property type="entry name" value="FN3_sf"/>
</dbReference>
<comment type="subcellular location">
    <subcellularLocation>
        <location evidence="1">Cell membrane</location>
        <topology evidence="1">Multi-pass membrane protein</topology>
    </subcellularLocation>
</comment>
<dbReference type="Gene3D" id="2.10.25.10">
    <property type="entry name" value="Laminin"/>
    <property type="match status" value="17"/>
</dbReference>
<feature type="domain" description="EGF-like" evidence="16">
    <location>
        <begin position="941"/>
        <end position="980"/>
    </location>
</feature>
<evidence type="ECO:0000256" key="2">
    <source>
        <dbReference type="ARBA" id="ARBA00022475"/>
    </source>
</evidence>
<dbReference type="Pfam" id="PF12661">
    <property type="entry name" value="hEGF"/>
    <property type="match status" value="2"/>
</dbReference>
<feature type="disulfide bond" evidence="13">
    <location>
        <begin position="779"/>
        <end position="788"/>
    </location>
</feature>
<feature type="domain" description="G-protein coupled receptors family 2 profile 1" evidence="18">
    <location>
        <begin position="1083"/>
        <end position="1160"/>
    </location>
</feature>
<dbReference type="PROSITE" id="PS01186">
    <property type="entry name" value="EGF_2"/>
    <property type="match status" value="12"/>
</dbReference>
<feature type="transmembrane region" description="Helical" evidence="15">
    <location>
        <begin position="1569"/>
        <end position="1588"/>
    </location>
</feature>
<feature type="domain" description="EGF-like" evidence="16">
    <location>
        <begin position="1020"/>
        <end position="1056"/>
    </location>
</feature>
<dbReference type="InterPro" id="IPR000742">
    <property type="entry name" value="EGF"/>
</dbReference>
<feature type="disulfide bond" evidence="13">
    <location>
        <begin position="742"/>
        <end position="751"/>
    </location>
</feature>
<organism evidence="21">
    <name type="scientific">Capitella teleta</name>
    <name type="common">Polychaete worm</name>
    <dbReference type="NCBI Taxonomy" id="283909"/>
    <lineage>
        <taxon>Eukaryota</taxon>
        <taxon>Metazoa</taxon>
        <taxon>Spiralia</taxon>
        <taxon>Lophotrochozoa</taxon>
        <taxon>Annelida</taxon>
        <taxon>Polychaeta</taxon>
        <taxon>Sedentaria</taxon>
        <taxon>Scolecida</taxon>
        <taxon>Capitellidae</taxon>
        <taxon>Capitella</taxon>
    </lineage>
</organism>
<dbReference type="SUPFAM" id="SSF49265">
    <property type="entry name" value="Fibronectin type III"/>
    <property type="match status" value="1"/>
</dbReference>
<dbReference type="InterPro" id="IPR000203">
    <property type="entry name" value="GPS"/>
</dbReference>
<keyword evidence="2" id="KW-1003">Cell membrane</keyword>
<feature type="disulfide bond" evidence="13">
    <location>
        <begin position="970"/>
        <end position="979"/>
    </location>
</feature>
<feature type="disulfide bond" evidence="13">
    <location>
        <begin position="362"/>
        <end position="371"/>
    </location>
</feature>
<evidence type="ECO:0000313" key="22">
    <source>
        <dbReference type="EnsemblMetazoa" id="CapteP224196"/>
    </source>
</evidence>
<evidence type="ECO:0000256" key="10">
    <source>
        <dbReference type="ARBA" id="ARBA00023180"/>
    </source>
</evidence>
<dbReference type="InterPro" id="IPR000832">
    <property type="entry name" value="GPCR_2_secretin-like"/>
</dbReference>
<feature type="disulfide bond" evidence="13">
    <location>
        <begin position="704"/>
        <end position="713"/>
    </location>
</feature>
<feature type="disulfide bond" evidence="13">
    <location>
        <begin position="666"/>
        <end position="675"/>
    </location>
</feature>
<keyword evidence="3 13" id="KW-0245">EGF-like domain</keyword>
<dbReference type="PROSITE" id="PS50268">
    <property type="entry name" value="CADHERIN_2"/>
    <property type="match status" value="2"/>
</dbReference>
<feature type="domain" description="EGF-like" evidence="16">
    <location>
        <begin position="981"/>
        <end position="1019"/>
    </location>
</feature>
<feature type="disulfide bond" evidence="13">
    <location>
        <begin position="832"/>
        <end position="842"/>
    </location>
</feature>
<dbReference type="PANTHER" id="PTHR24033:SF224">
    <property type="entry name" value="C-TYPE LECTIN"/>
    <property type="match status" value="1"/>
</dbReference>
<dbReference type="Gene3D" id="1.20.1070.10">
    <property type="entry name" value="Rhodopsin 7-helix transmembrane proteins"/>
    <property type="match status" value="1"/>
</dbReference>
<comment type="caution">
    <text evidence="13">Lacks conserved residue(s) required for the propagation of feature annotation.</text>
</comment>
<dbReference type="PROSITE" id="PS50026">
    <property type="entry name" value="EGF_3"/>
    <property type="match status" value="19"/>
</dbReference>
<evidence type="ECO:0000256" key="6">
    <source>
        <dbReference type="ARBA" id="ARBA00022737"/>
    </source>
</evidence>
<feature type="domain" description="EGF-like" evidence="16">
    <location>
        <begin position="790"/>
        <end position="827"/>
    </location>
</feature>
<dbReference type="Proteomes" id="UP000014760">
    <property type="component" value="Unassembled WGS sequence"/>
</dbReference>
<dbReference type="GO" id="GO:0005886">
    <property type="term" value="C:plasma membrane"/>
    <property type="evidence" value="ECO:0007669"/>
    <property type="project" value="UniProtKB-SubCell"/>
</dbReference>
<evidence type="ECO:0000256" key="5">
    <source>
        <dbReference type="ARBA" id="ARBA00022729"/>
    </source>
</evidence>
<accession>R7UBQ5</accession>
<feature type="domain" description="EGF-like" evidence="16">
    <location>
        <begin position="1058"/>
        <end position="1094"/>
    </location>
</feature>
<feature type="disulfide bond" evidence="13">
    <location>
        <begin position="1046"/>
        <end position="1055"/>
    </location>
</feature>
<dbReference type="GO" id="GO:0005509">
    <property type="term" value="F:calcium ion binding"/>
    <property type="evidence" value="ECO:0007669"/>
    <property type="project" value="UniProtKB-UniRule"/>
</dbReference>
<feature type="domain" description="G-protein coupled receptors family 2 profile 2" evidence="19">
    <location>
        <begin position="1415"/>
        <end position="1664"/>
    </location>
</feature>
<feature type="disulfide bond" evidence="13">
    <location>
        <begin position="339"/>
        <end position="349"/>
    </location>
</feature>
<feature type="transmembrane region" description="Helical" evidence="15">
    <location>
        <begin position="1452"/>
        <end position="1470"/>
    </location>
</feature>
<feature type="domain" description="EGF-like" evidence="16">
    <location>
        <begin position="677"/>
        <end position="714"/>
    </location>
</feature>
<keyword evidence="9 13" id="KW-1015">Disulfide bond</keyword>
<dbReference type="EMBL" id="AMQN01001790">
    <property type="status" value="NOT_ANNOTATED_CDS"/>
    <property type="molecule type" value="Genomic_DNA"/>
</dbReference>
<feature type="compositionally biased region" description="Polar residues" evidence="14">
    <location>
        <begin position="1740"/>
        <end position="1751"/>
    </location>
</feature>
<dbReference type="InterPro" id="IPR017981">
    <property type="entry name" value="GPCR_2-like_7TM"/>
</dbReference>
<dbReference type="FunFam" id="2.10.25.10:FF:000321">
    <property type="entry name" value="Protein delta homolog 1"/>
    <property type="match status" value="1"/>
</dbReference>
<feature type="disulfide bond" evidence="13">
    <location>
        <begin position="1084"/>
        <end position="1093"/>
    </location>
</feature>
<feature type="domain" description="EGF-like" evidence="16">
    <location>
        <begin position="715"/>
        <end position="752"/>
    </location>
</feature>
<dbReference type="Gene3D" id="2.60.40.60">
    <property type="entry name" value="Cadherins"/>
    <property type="match status" value="2"/>
</dbReference>
<feature type="compositionally biased region" description="Basic and acidic residues" evidence="14">
    <location>
        <begin position="1755"/>
        <end position="1767"/>
    </location>
</feature>
<feature type="domain" description="Cadherin" evidence="20">
    <location>
        <begin position="41"/>
        <end position="145"/>
    </location>
</feature>
<dbReference type="OrthoDB" id="283575at2759"/>
<feature type="transmembrane region" description="Helical" evidence="15">
    <location>
        <begin position="1482"/>
        <end position="1507"/>
    </location>
</feature>
<name>R7UBQ5_CAPTE</name>
<evidence type="ECO:0000256" key="14">
    <source>
        <dbReference type="SAM" id="MobiDB-lite"/>
    </source>
</evidence>
<dbReference type="PROSITE" id="PS01187">
    <property type="entry name" value="EGF_CA"/>
    <property type="match status" value="1"/>
</dbReference>
<keyword evidence="5" id="KW-0732">Signal</keyword>
<dbReference type="FunFam" id="2.10.25.10:FF:000472">
    <property type="entry name" value="Uncharacterized protein, isoform A"/>
    <property type="match status" value="1"/>
</dbReference>
<dbReference type="SMART" id="SM00179">
    <property type="entry name" value="EGF_CA"/>
    <property type="match status" value="17"/>
</dbReference>
<dbReference type="PROSITE" id="PS50261">
    <property type="entry name" value="G_PROTEIN_RECEP_F2_4"/>
    <property type="match status" value="1"/>
</dbReference>
<dbReference type="InterPro" id="IPR001881">
    <property type="entry name" value="EGF-like_Ca-bd_dom"/>
</dbReference>
<dbReference type="HOGENOM" id="CLU_238512_0_0_1"/>
<feature type="disulfide bond" evidence="13">
    <location>
        <begin position="588"/>
        <end position="597"/>
    </location>
</feature>
<feature type="disulfide bond" evidence="13">
    <location>
        <begin position="757"/>
        <end position="767"/>
    </location>
</feature>
<sequence length="1784" mass="199365">MNQVVRQSRVKWFRYRRVLSIAGHCLGDVLIHNNVEDYRILEKAITIRIFDRAPRGTVIYQIPSADLVNSTHHNYLEPHLSGPDSILFKLSQNVLTVDKWPRLDRRVGSNYRVTILLRSVQSNEVIASIKLTIIVSKRNIHAPVFSEESYTADIFRYAKVGTAILRMNVTDDDEVQYNRNVTYTIPETLKDHVGIIAGNGTMTVGPALRETDGSLNFTVIAADGGSPRLSSHVNVSVLIRDTSEPLNLTMEILNLTSVRLCWSKPRYGRVKRYEMLYNSLAKPTPRHRVMLKKLPEKRQCHVLSGLESFEEYVIHFKSWGGNQPGATKKMNFVMDLNMCENEPCGNGKCVRLPREPGYRCICPDGTISTSCVLEEHCTEAGDCSTISSLPSDHTKGLCNCRRRKNRAQCEDECLRKQIECENGGTAVWYHGEPTCECDKGFYGNTCDLHDPCSSAMCQHGGICRNSSSTKFHCDCDEGFYGEFCERYNPCSTRPCQNGGLCQNVTNNEYHCFCYDGHYATNCSRHDPCASAPCQNNGVCRNLSDIDYLCRCQPGFHGNDCELYNPCLDNKCLHGGMCNSVDGMSVCMCTTGRFGPRCEHVNVCLQSEPCGLNAVTCHNLSDTTYKCVCQPGWSGVNCTHYNPCATFPCQNDAKCFAASSKDYRCECQRGFWGNNCEHVDYCANTPCLNGGECHNSSRNGYTCHCMEGYFGTNCENFNPCVKAACVNEATCRNISTTTYECQCKSYYFGELCQYFNSCHANPCLQGSCSILANGNYRCECPLGYFGTECQFYDPCETKPCLNNAECIPLSDEAYECECRNDYYGSECQFFDACQSNPCLSGSCSNRPDGGFHCHCPFGMFGMTCESTDPCTDSPCAHGGSCTPHDNINFTCSCAPGYYGKECESYNPCVTLPCQHGGSCIHTHHGRYLCKCTPDYQGEQCEQVVPCNSHGKLCYNDGLCKRYPNGTYYCACPDGYQGYRCHDYNPCSAKNVCHNGGRCTNLFGGVYECACQPGFFGDHCEYHRPCALYICQHNGTCVHTLDGDVCHCPMGFEGDRCEINIDECSSTPCLHEGTCVDQSAGFRCVCGEGFTGQTCEKTEICRRERTFDARGSVDWPAMEYGATARVECPRTKGKYATRKCHLAGKNPAHWGTPNITECGMTVYSTAQAADALQPYRHGNITLTSALVVIDTVSLLEAMLRYAYDNQTLSEDVIKTVDDIIGVPEDILMKSNVSERLLAILERVTANAKWVKRNATMVLQHLQVQIKAVTWQVHDIGTIYVPENIYNIHMHVPEEVFQRDVSRERIRFIYFYDGRLFRSRSRGQAEVIGGVISAKVGPEQLVDLKTCIKYTLPNDKVTQHNRCVFWKKQEHEWSPEGIETVSYRGPRTTCCSNHLTYFSVAADPLVSAVSTVNEEWYIFLVSHLGLGSAILILAFVVLTYGAFRSLHEDCFGQTALQLSISLFLYDVISLIGFNRFQIGSDIGCIIISAFTHYLLLTSLTWVAAMGYVILTMVSPDYITPGTGCLVKRAIVGWGLPLLPVGLALGFDMAGYGRHRESCIISPDNHYVFCSTWVLPCCVLLLLFLVLFALSVKKICIQVTSDQQRKSADINPCQIIGIFLLLLEIAVQWTCSYLSTISVFQEHVVLLHYVVFGLSGGVAVSILAVFVVFRPEAQHVWCLFCCKPSGQAMTPRDDVSEGDYTLVADRRQHADSSDQMDSEVYNSPPPCRERVPTNHSVYRPPPDGQTSLPRYSGQRSLPRHRDTRNNYRDEVTTPLNQRDTDALMHTKI</sequence>
<dbReference type="Pfam" id="PF00002">
    <property type="entry name" value="7tm_2"/>
    <property type="match status" value="1"/>
</dbReference>
<dbReference type="PROSITE" id="PS00010">
    <property type="entry name" value="ASX_HYDROXYL"/>
    <property type="match status" value="1"/>
</dbReference>
<dbReference type="Gene3D" id="2.60.40.10">
    <property type="entry name" value="Immunoglobulins"/>
    <property type="match status" value="1"/>
</dbReference>
<keyword evidence="6" id="KW-0677">Repeat</keyword>
<feature type="domain" description="EGF-like" evidence="16">
    <location>
        <begin position="639"/>
        <end position="676"/>
    </location>
</feature>
<feature type="domain" description="EGF-like" evidence="16">
    <location>
        <begin position="335"/>
        <end position="372"/>
    </location>
</feature>
<feature type="disulfide bond" evidence="13">
    <location>
        <begin position="475"/>
        <end position="484"/>
    </location>
</feature>
<dbReference type="InterPro" id="IPR057244">
    <property type="entry name" value="GAIN_B"/>
</dbReference>
<feature type="transmembrane region" description="Helical" evidence="15">
    <location>
        <begin position="1413"/>
        <end position="1440"/>
    </location>
</feature>
<feature type="domain" description="EGF-like" evidence="16">
    <location>
        <begin position="753"/>
        <end position="789"/>
    </location>
</feature>
<dbReference type="InterPro" id="IPR013783">
    <property type="entry name" value="Ig-like_fold"/>
</dbReference>